<feature type="domain" description="Integrase catalytic" evidence="5">
    <location>
        <begin position="536"/>
        <end position="702"/>
    </location>
</feature>
<evidence type="ECO:0000256" key="3">
    <source>
        <dbReference type="ARBA" id="ARBA00022801"/>
    </source>
</evidence>
<dbReference type="AlphaFoldDB" id="A0A834LMB8"/>
<reference evidence="6" key="1">
    <citation type="submission" date="2019-11" db="EMBL/GenBank/DDBJ databases">
        <authorList>
            <person name="Liu Y."/>
            <person name="Hou J."/>
            <person name="Li T.-Q."/>
            <person name="Guan C.-H."/>
            <person name="Wu X."/>
            <person name="Wu H.-Z."/>
            <person name="Ling F."/>
            <person name="Zhang R."/>
            <person name="Shi X.-G."/>
            <person name="Ren J.-P."/>
            <person name="Chen E.-F."/>
            <person name="Sun J.-M."/>
        </authorList>
    </citation>
    <scope>NUCLEOTIDE SEQUENCE</scope>
    <source>
        <strain evidence="6">Adult_tree_wgs_1</strain>
        <tissue evidence="6">Leaves</tissue>
    </source>
</reference>
<keyword evidence="3" id="KW-0378">Hydrolase</keyword>
<dbReference type="PROSITE" id="PS50994">
    <property type="entry name" value="INTEGRASE"/>
    <property type="match status" value="1"/>
</dbReference>
<dbReference type="GO" id="GO:0046872">
    <property type="term" value="F:metal ion binding"/>
    <property type="evidence" value="ECO:0007669"/>
    <property type="project" value="UniProtKB-KW"/>
</dbReference>
<dbReference type="Proteomes" id="UP000626092">
    <property type="component" value="Unassembled WGS sequence"/>
</dbReference>
<dbReference type="Gene3D" id="3.30.420.10">
    <property type="entry name" value="Ribonuclease H-like superfamily/Ribonuclease H"/>
    <property type="match status" value="1"/>
</dbReference>
<dbReference type="GO" id="GO:0015074">
    <property type="term" value="P:DNA integration"/>
    <property type="evidence" value="ECO:0007669"/>
    <property type="project" value="InterPro"/>
</dbReference>
<evidence type="ECO:0000256" key="1">
    <source>
        <dbReference type="ARBA" id="ARBA00022670"/>
    </source>
</evidence>
<evidence type="ECO:0000313" key="7">
    <source>
        <dbReference type="Proteomes" id="UP000626092"/>
    </source>
</evidence>
<dbReference type="PANTHER" id="PTHR42648:SF26">
    <property type="entry name" value="INTEGRASE CATALYTIC DOMAIN-CONTAINING PROTEIN"/>
    <property type="match status" value="1"/>
</dbReference>
<feature type="compositionally biased region" description="Low complexity" evidence="4">
    <location>
        <begin position="876"/>
        <end position="896"/>
    </location>
</feature>
<dbReference type="Pfam" id="PF14223">
    <property type="entry name" value="Retrotran_gag_2"/>
    <property type="match status" value="1"/>
</dbReference>
<feature type="compositionally biased region" description="Polar residues" evidence="4">
    <location>
        <begin position="271"/>
        <end position="295"/>
    </location>
</feature>
<feature type="compositionally biased region" description="Polar residues" evidence="4">
    <location>
        <begin position="250"/>
        <end position="262"/>
    </location>
</feature>
<dbReference type="InterPro" id="IPR012337">
    <property type="entry name" value="RNaseH-like_sf"/>
</dbReference>
<dbReference type="InterPro" id="IPR036397">
    <property type="entry name" value="RNaseH_sf"/>
</dbReference>
<keyword evidence="2" id="KW-0479">Metal-binding</keyword>
<dbReference type="Pfam" id="PF13976">
    <property type="entry name" value="gag_pre-integrs"/>
    <property type="match status" value="1"/>
</dbReference>
<accession>A0A834LMB8</accession>
<dbReference type="SUPFAM" id="SSF53098">
    <property type="entry name" value="Ribonuclease H-like"/>
    <property type="match status" value="1"/>
</dbReference>
<evidence type="ECO:0000256" key="2">
    <source>
        <dbReference type="ARBA" id="ARBA00022723"/>
    </source>
</evidence>
<keyword evidence="7" id="KW-1185">Reference proteome</keyword>
<feature type="region of interest" description="Disordered" evidence="4">
    <location>
        <begin position="869"/>
        <end position="898"/>
    </location>
</feature>
<dbReference type="Pfam" id="PF07727">
    <property type="entry name" value="RVT_2"/>
    <property type="match status" value="1"/>
</dbReference>
<evidence type="ECO:0000313" key="6">
    <source>
        <dbReference type="EMBL" id="KAF7142376.1"/>
    </source>
</evidence>
<dbReference type="EMBL" id="WJXA01000005">
    <property type="protein sequence ID" value="KAF7142376.1"/>
    <property type="molecule type" value="Genomic_DNA"/>
</dbReference>
<dbReference type="Pfam" id="PF25597">
    <property type="entry name" value="SH3_retrovirus"/>
    <property type="match status" value="1"/>
</dbReference>
<comment type="caution">
    <text evidence="6">The sequence shown here is derived from an EMBL/GenBank/DDBJ whole genome shotgun (WGS) entry which is preliminary data.</text>
</comment>
<feature type="compositionally biased region" description="Polar residues" evidence="4">
    <location>
        <begin position="804"/>
        <end position="814"/>
    </location>
</feature>
<dbReference type="InterPro" id="IPR057670">
    <property type="entry name" value="SH3_retrovirus"/>
</dbReference>
<feature type="compositionally biased region" description="Polar residues" evidence="4">
    <location>
        <begin position="835"/>
        <end position="855"/>
    </location>
</feature>
<evidence type="ECO:0000256" key="4">
    <source>
        <dbReference type="SAM" id="MobiDB-lite"/>
    </source>
</evidence>
<dbReference type="GO" id="GO:0006508">
    <property type="term" value="P:proteolysis"/>
    <property type="evidence" value="ECO:0007669"/>
    <property type="project" value="UniProtKB-KW"/>
</dbReference>
<dbReference type="GO" id="GO:0003676">
    <property type="term" value="F:nucleic acid binding"/>
    <property type="evidence" value="ECO:0007669"/>
    <property type="project" value="InterPro"/>
</dbReference>
<gene>
    <name evidence="6" type="ORF">RHSIM_Rhsim05G0026100</name>
</gene>
<feature type="region of interest" description="Disordered" evidence="4">
    <location>
        <begin position="234"/>
        <end position="300"/>
    </location>
</feature>
<feature type="region of interest" description="Disordered" evidence="4">
    <location>
        <begin position="804"/>
        <end position="855"/>
    </location>
</feature>
<dbReference type="InterPro" id="IPR039537">
    <property type="entry name" value="Retrotran_Ty1/copia-like"/>
</dbReference>
<dbReference type="Pfam" id="PF00665">
    <property type="entry name" value="rve"/>
    <property type="match status" value="1"/>
</dbReference>
<name>A0A834LMB8_RHOSS</name>
<keyword evidence="1" id="KW-0645">Protease</keyword>
<sequence>MALSPSSKYPYPYALNISNFVSLRLNQSNFLLWKTQFMGLIESQDMLGFIDGGYPMPAQYTTSNAEGANVVRKIPNPDYVQWRRSDRLLRGWITGTLSEEVLGLVVGLETSAEVWSALLESFAQASQEREFYLNQKLQFHSRKDCKSMADYIRIFKEICDDLAAIGQPIHERQKVFGLLKGLGTGYESFITTMMKPPIPTYKELVPLLQGHETMKTFHSPEVFGEGNPNAAFIGQRHQGSQGGKYYRRGNQGQTQGRTSFNSRGRGFMQASGFSNQAGTHHNQQPAATHQNGPRKQQQRGEDQEVVCQICNKTRHTAVDCWQRFNQTYQPNDAAQALAAMTISDGQDNAWFPDTGATQHMTSDYGKLQNCTPYFGSDKIMVGNGDTLHITHVGNASLNMGNKEIKLNNVLVVPEIKKNLLSVSQMTTQLPYDFEFSANDFVIKHRETKRVIAKGSRSGGLYSLKPKNAEVFFSTRFRVVNDDVWHQRLGHPNMRVVNHLKKNKLISSSNNKPIDFICSSCQLGKACRLPFLSIEDHCENPIEKIHCDLWGPAPVVSFQKFRFYVIFVDECTRFTWFFPLRRKSDFFPCFVTFHKFLRNQFGKNPKIFQSDGGGEFSDKKFLAYLSENGIKHQLSCPGVHEQNGMAERKHRNVTELGLTMLFAGHVPKRYWVEAFGTATWLINRQPTRVLNMLSPIEKLTGKKPNYASLRVFGSRCFPYLRDYAKNKFDPKSLPCVFLGYSEFYKGYRCLYPPTGRVYLSRHVVFDERTFPFKEPSSLFSELSDHSELVSFHDWISGFEQASTCEEQSSQENHVQSGFAPISQGDFHDVADEGSESLATEPNQVSTLEPPSLATLSRENVTELPINQAEHEEMDSQSAPHSAMENSSSSSQPNTHSMATRAQSGIVKANPKYSAKEYALLSYDVPAEPKSIKSALQHPDDIILTGDNSAHLQDFMSKLHKEFAMKDLGYLHYFLGIEVHRFSGGLLLNQKKYAAELLDRAHMGNCKPLSTPMVANPRLPPNVVENDEELQYKERKVGLENDEELQIEIPKWKLFTLAKRDQSVFSEGT</sequence>
<organism evidence="6 7">
    <name type="scientific">Rhododendron simsii</name>
    <name type="common">Sims's rhododendron</name>
    <dbReference type="NCBI Taxonomy" id="118357"/>
    <lineage>
        <taxon>Eukaryota</taxon>
        <taxon>Viridiplantae</taxon>
        <taxon>Streptophyta</taxon>
        <taxon>Embryophyta</taxon>
        <taxon>Tracheophyta</taxon>
        <taxon>Spermatophyta</taxon>
        <taxon>Magnoliopsida</taxon>
        <taxon>eudicotyledons</taxon>
        <taxon>Gunneridae</taxon>
        <taxon>Pentapetalae</taxon>
        <taxon>asterids</taxon>
        <taxon>Ericales</taxon>
        <taxon>Ericaceae</taxon>
        <taxon>Ericoideae</taxon>
        <taxon>Rhodoreae</taxon>
        <taxon>Rhododendron</taxon>
    </lineage>
</organism>
<dbReference type="OrthoDB" id="1938465at2759"/>
<evidence type="ECO:0000259" key="5">
    <source>
        <dbReference type="PROSITE" id="PS50994"/>
    </source>
</evidence>
<dbReference type="PANTHER" id="PTHR42648">
    <property type="entry name" value="TRANSPOSASE, PUTATIVE-RELATED"/>
    <property type="match status" value="1"/>
</dbReference>
<dbReference type="GO" id="GO:0008233">
    <property type="term" value="F:peptidase activity"/>
    <property type="evidence" value="ECO:0007669"/>
    <property type="project" value="UniProtKB-KW"/>
</dbReference>
<protein>
    <recommendedName>
        <fullName evidence="5">Integrase catalytic domain-containing protein</fullName>
    </recommendedName>
</protein>
<proteinExistence type="predicted"/>
<dbReference type="Pfam" id="PF22936">
    <property type="entry name" value="Pol_BBD"/>
    <property type="match status" value="1"/>
</dbReference>
<dbReference type="InterPro" id="IPR054722">
    <property type="entry name" value="PolX-like_BBD"/>
</dbReference>
<dbReference type="InterPro" id="IPR013103">
    <property type="entry name" value="RVT_2"/>
</dbReference>
<dbReference type="InterPro" id="IPR001584">
    <property type="entry name" value="Integrase_cat-core"/>
</dbReference>
<dbReference type="InterPro" id="IPR025724">
    <property type="entry name" value="GAG-pre-integrase_dom"/>
</dbReference>